<proteinExistence type="predicted"/>
<dbReference type="Proteomes" id="UP000811609">
    <property type="component" value="Chromosome 16"/>
</dbReference>
<sequence length="185" mass="20810">MSLSSVPARLTLLALLSASTFYCFYKSRRLRQLKFSLNPIPNTYSNLSLSKAKIFFVSQTGTSEALAHRLFDLLSSNNLSFDLVDPEDYEPEDLLKESLVLIIASTWEHGKPPPNAKFFSSWLSESAKDFKVSCSCLSVNSWSSVWEVVLTTRHSMQLGANVILPVWEVDVDKGDFDEVFEAWSA</sequence>
<dbReference type="InterPro" id="IPR034556">
    <property type="entry name" value="tRNA_wybutosine-synthase"/>
</dbReference>
<accession>A0A8T1N808</accession>
<comment type="caution">
    <text evidence="3">The sequence shown here is derived from an EMBL/GenBank/DDBJ whole genome shotgun (WGS) entry which is preliminary data.</text>
</comment>
<feature type="domain" description="Flavodoxin-like" evidence="2">
    <location>
        <begin position="52"/>
        <end position="185"/>
    </location>
</feature>
<dbReference type="InterPro" id="IPR008254">
    <property type="entry name" value="Flavodoxin/NO_synth"/>
</dbReference>
<dbReference type="GO" id="GO:0010181">
    <property type="term" value="F:FMN binding"/>
    <property type="evidence" value="ECO:0007669"/>
    <property type="project" value="InterPro"/>
</dbReference>
<keyword evidence="4" id="KW-1185">Reference proteome</keyword>
<feature type="transmembrane region" description="Helical" evidence="1">
    <location>
        <begin position="6"/>
        <end position="25"/>
    </location>
</feature>
<reference evidence="3" key="1">
    <citation type="submission" date="2020-12" db="EMBL/GenBank/DDBJ databases">
        <title>WGS assembly of Carya illinoinensis cv. Pawnee.</title>
        <authorList>
            <person name="Platts A."/>
            <person name="Shu S."/>
            <person name="Wright S."/>
            <person name="Barry K."/>
            <person name="Edger P."/>
            <person name="Pires J.C."/>
            <person name="Schmutz J."/>
        </authorList>
    </citation>
    <scope>NUCLEOTIDE SEQUENCE</scope>
    <source>
        <tissue evidence="3">Leaf</tissue>
    </source>
</reference>
<dbReference type="EMBL" id="CM031824">
    <property type="protein sequence ID" value="KAG6624883.1"/>
    <property type="molecule type" value="Genomic_DNA"/>
</dbReference>
<protein>
    <recommendedName>
        <fullName evidence="2">Flavodoxin-like domain-containing protein</fullName>
    </recommendedName>
</protein>
<dbReference type="GO" id="GO:0051539">
    <property type="term" value="F:4 iron, 4 sulfur cluster binding"/>
    <property type="evidence" value="ECO:0007669"/>
    <property type="project" value="InterPro"/>
</dbReference>
<keyword evidence="1" id="KW-0472">Membrane</keyword>
<dbReference type="PROSITE" id="PS50902">
    <property type="entry name" value="FLAVODOXIN_LIKE"/>
    <property type="match status" value="1"/>
</dbReference>
<dbReference type="AlphaFoldDB" id="A0A8T1N808"/>
<gene>
    <name evidence="3" type="ORF">CIPAW_16G057000</name>
</gene>
<dbReference type="PANTHER" id="PTHR13930:SF0">
    <property type="entry name" value="S-ADENOSYL-L-METHIONINE-DEPENDENT TRNA 4-DEMETHYLWYOSINE SYNTHASE TYW1-RELATED"/>
    <property type="match status" value="1"/>
</dbReference>
<dbReference type="PANTHER" id="PTHR13930">
    <property type="entry name" value="S-ADENOSYL-L-METHIONINE-DEPENDENT TRNA 4-DEMETHYLWYOSINE SYNTHASE"/>
    <property type="match status" value="1"/>
</dbReference>
<evidence type="ECO:0000313" key="4">
    <source>
        <dbReference type="Proteomes" id="UP000811609"/>
    </source>
</evidence>
<organism evidence="3 4">
    <name type="scientific">Carya illinoinensis</name>
    <name type="common">Pecan</name>
    <dbReference type="NCBI Taxonomy" id="32201"/>
    <lineage>
        <taxon>Eukaryota</taxon>
        <taxon>Viridiplantae</taxon>
        <taxon>Streptophyta</taxon>
        <taxon>Embryophyta</taxon>
        <taxon>Tracheophyta</taxon>
        <taxon>Spermatophyta</taxon>
        <taxon>Magnoliopsida</taxon>
        <taxon>eudicotyledons</taxon>
        <taxon>Gunneridae</taxon>
        <taxon>Pentapetalae</taxon>
        <taxon>rosids</taxon>
        <taxon>fabids</taxon>
        <taxon>Fagales</taxon>
        <taxon>Juglandaceae</taxon>
        <taxon>Carya</taxon>
    </lineage>
</organism>
<evidence type="ECO:0000313" key="3">
    <source>
        <dbReference type="EMBL" id="KAG6624883.1"/>
    </source>
</evidence>
<evidence type="ECO:0000259" key="2">
    <source>
        <dbReference type="PROSITE" id="PS50902"/>
    </source>
</evidence>
<dbReference type="Pfam" id="PF00258">
    <property type="entry name" value="Flavodoxin_1"/>
    <property type="match status" value="1"/>
</dbReference>
<dbReference type="GO" id="GO:0031591">
    <property type="term" value="P:wybutosine biosynthetic process"/>
    <property type="evidence" value="ECO:0007669"/>
    <property type="project" value="TreeGrafter"/>
</dbReference>
<keyword evidence="1" id="KW-0812">Transmembrane</keyword>
<evidence type="ECO:0000256" key="1">
    <source>
        <dbReference type="SAM" id="Phobius"/>
    </source>
</evidence>
<keyword evidence="1" id="KW-1133">Transmembrane helix</keyword>
<name>A0A8T1N808_CARIL</name>